<feature type="region of interest" description="Disordered" evidence="1">
    <location>
        <begin position="71"/>
        <end position="92"/>
    </location>
</feature>
<keyword evidence="4" id="KW-1185">Reference proteome</keyword>
<name>A0A845HW38_9BURK</name>
<gene>
    <name evidence="3" type="ORF">GTP23_08395</name>
</gene>
<dbReference type="Pfam" id="PF14279">
    <property type="entry name" value="HNH_5"/>
    <property type="match status" value="1"/>
</dbReference>
<proteinExistence type="predicted"/>
<comment type="caution">
    <text evidence="3">The sequence shown here is derived from an EMBL/GenBank/DDBJ whole genome shotgun (WGS) entry which is preliminary data.</text>
</comment>
<dbReference type="InterPro" id="IPR029471">
    <property type="entry name" value="HNH_5"/>
</dbReference>
<dbReference type="AlphaFoldDB" id="A0A845HW38"/>
<feature type="compositionally biased region" description="Basic residues" evidence="1">
    <location>
        <begin position="75"/>
        <end position="85"/>
    </location>
</feature>
<organism evidence="3 4">
    <name type="scientific">Duganella fentianensis</name>
    <dbReference type="NCBI Taxonomy" id="2692177"/>
    <lineage>
        <taxon>Bacteria</taxon>
        <taxon>Pseudomonadati</taxon>
        <taxon>Pseudomonadota</taxon>
        <taxon>Betaproteobacteria</taxon>
        <taxon>Burkholderiales</taxon>
        <taxon>Oxalobacteraceae</taxon>
        <taxon>Telluria group</taxon>
        <taxon>Duganella</taxon>
    </lineage>
</organism>
<accession>A0A845HW38</accession>
<dbReference type="EMBL" id="WWCL01000002">
    <property type="protein sequence ID" value="MYN45082.1"/>
    <property type="molecule type" value="Genomic_DNA"/>
</dbReference>
<evidence type="ECO:0000256" key="1">
    <source>
        <dbReference type="SAM" id="MobiDB-lite"/>
    </source>
</evidence>
<evidence type="ECO:0000313" key="4">
    <source>
        <dbReference type="Proteomes" id="UP000444316"/>
    </source>
</evidence>
<evidence type="ECO:0000259" key="2">
    <source>
        <dbReference type="Pfam" id="PF14279"/>
    </source>
</evidence>
<protein>
    <recommendedName>
        <fullName evidence="2">HNH endonuclease 5 domain-containing protein</fullName>
    </recommendedName>
</protein>
<evidence type="ECO:0000313" key="3">
    <source>
        <dbReference type="EMBL" id="MYN45082.1"/>
    </source>
</evidence>
<sequence>MVHGPAKYPPKTCCIYCGNSAVALTDEHVVPYSLGGKHVLQNASCNKCADITKLFEQDVTRDLWGDARASYGAPTRRKKERKTRQLLKDPSGMAPDLPIPMGRYPGVFIFYQMGRAGLLLGQSNAVDSSAAWSLQAVVDDARLTALHREHPGRVTAQFRHLPTSFARMLAKIGYCQILTSLDPGDFDALCLPYILGAEKNLSHIIGARASIEAPEPGIGYSLRSNLFGDDELCFVVAEIRLFSAAHTPTYHVVVGQASGPANVELVSQKLEVTYRAQLPKPSAFEIPPDEFHWMPASWPIAG</sequence>
<feature type="domain" description="HNH endonuclease 5" evidence="2">
    <location>
        <begin position="14"/>
        <end position="51"/>
    </location>
</feature>
<dbReference type="Proteomes" id="UP000444316">
    <property type="component" value="Unassembled WGS sequence"/>
</dbReference>
<reference evidence="3" key="1">
    <citation type="submission" date="2019-12" db="EMBL/GenBank/DDBJ databases">
        <title>Novel species isolated from a subtropical stream in China.</title>
        <authorList>
            <person name="Lu H."/>
        </authorList>
    </citation>
    <scope>NUCLEOTIDE SEQUENCE [LARGE SCALE GENOMIC DNA]</scope>
    <source>
        <strain evidence="3">FT93W</strain>
    </source>
</reference>